<dbReference type="Gene3D" id="3.30.559.10">
    <property type="entry name" value="Chloramphenicol acetyltransferase-like domain"/>
    <property type="match status" value="1"/>
</dbReference>
<sequence length="370" mass="43287">MFECCGRDFVNNLDMNRSIGMLRTLYPVRLQLADDDVRSSIINVKEHMKQVPNKGIGFGAIMGNESNESPLVSFNYLGYFENGNENEWRLLDAFCGNTMDESTKELIKINSFIINKHMRLNIKTKMGIDRTVQFGKAFQLNIEKIIKHTQLVNRSYLTGSDVHYVIKNNDYLNRIQREQEVDAIYMANSLQQGLLFHSLKQSDVDDAYIVQSLFQYGTNINKNLLKMAWEHAQQRFSSLRLRFDWQEKLIQIIDKKQTLDWRFIDLTAEEEDVSNQESKIKKIQEEDRNERFKLNIGNLFRVYLIQQKSDLFALIFSFHHIILDGWSLPILLDYVHQDYLGLIEGQHPSFPLSCSTPPSFRDLSYDNAQM</sequence>
<gene>
    <name evidence="2" type="ORF">MBJ925_LOCUS14245</name>
</gene>
<proteinExistence type="predicted"/>
<dbReference type="PANTHER" id="PTHR45398">
    <property type="match status" value="1"/>
</dbReference>
<evidence type="ECO:0000313" key="3">
    <source>
        <dbReference type="Proteomes" id="UP000663824"/>
    </source>
</evidence>
<dbReference type="InterPro" id="IPR023213">
    <property type="entry name" value="CAT-like_dom_sf"/>
</dbReference>
<dbReference type="Pfam" id="PF00668">
    <property type="entry name" value="Condensation"/>
    <property type="match status" value="1"/>
</dbReference>
<dbReference type="Proteomes" id="UP000663824">
    <property type="component" value="Unassembled WGS sequence"/>
</dbReference>
<feature type="domain" description="Condensation" evidence="1">
    <location>
        <begin position="184"/>
        <end position="351"/>
    </location>
</feature>
<reference evidence="2" key="1">
    <citation type="submission" date="2021-02" db="EMBL/GenBank/DDBJ databases">
        <authorList>
            <person name="Nowell W R."/>
        </authorList>
    </citation>
    <scope>NUCLEOTIDE SEQUENCE</scope>
</reference>
<dbReference type="SUPFAM" id="SSF52777">
    <property type="entry name" value="CoA-dependent acyltransferases"/>
    <property type="match status" value="1"/>
</dbReference>
<comment type="caution">
    <text evidence="2">The sequence shown here is derived from an EMBL/GenBank/DDBJ whole genome shotgun (WGS) entry which is preliminary data.</text>
</comment>
<dbReference type="Gene3D" id="3.30.559.30">
    <property type="entry name" value="Nonribosomal peptide synthetase, condensation domain"/>
    <property type="match status" value="1"/>
</dbReference>
<protein>
    <recommendedName>
        <fullName evidence="1">Condensation domain-containing protein</fullName>
    </recommendedName>
</protein>
<evidence type="ECO:0000259" key="1">
    <source>
        <dbReference type="Pfam" id="PF00668"/>
    </source>
</evidence>
<feature type="non-terminal residue" evidence="2">
    <location>
        <position position="370"/>
    </location>
</feature>
<accession>A0A816Q5H6</accession>
<dbReference type="AlphaFoldDB" id="A0A816Q5H6"/>
<dbReference type="GO" id="GO:0003824">
    <property type="term" value="F:catalytic activity"/>
    <property type="evidence" value="ECO:0007669"/>
    <property type="project" value="InterPro"/>
</dbReference>
<dbReference type="EMBL" id="CAJNRE010006640">
    <property type="protein sequence ID" value="CAF2057404.1"/>
    <property type="molecule type" value="Genomic_DNA"/>
</dbReference>
<dbReference type="InterPro" id="IPR001242">
    <property type="entry name" value="Condensation_dom"/>
</dbReference>
<dbReference type="PANTHER" id="PTHR45398:SF1">
    <property type="entry name" value="ENZYME, PUTATIVE (JCVI)-RELATED"/>
    <property type="match status" value="1"/>
</dbReference>
<evidence type="ECO:0000313" key="2">
    <source>
        <dbReference type="EMBL" id="CAF2057404.1"/>
    </source>
</evidence>
<organism evidence="2 3">
    <name type="scientific">Rotaria magnacalcarata</name>
    <dbReference type="NCBI Taxonomy" id="392030"/>
    <lineage>
        <taxon>Eukaryota</taxon>
        <taxon>Metazoa</taxon>
        <taxon>Spiralia</taxon>
        <taxon>Gnathifera</taxon>
        <taxon>Rotifera</taxon>
        <taxon>Eurotatoria</taxon>
        <taxon>Bdelloidea</taxon>
        <taxon>Philodinida</taxon>
        <taxon>Philodinidae</taxon>
        <taxon>Rotaria</taxon>
    </lineage>
</organism>
<name>A0A816Q5H6_9BILA</name>